<evidence type="ECO:0000256" key="7">
    <source>
        <dbReference type="ARBA" id="ARBA00035136"/>
    </source>
</evidence>
<keyword evidence="6 8" id="KW-0687">Ribonucleoprotein</keyword>
<dbReference type="SUPFAM" id="SSF46992">
    <property type="entry name" value="Ribosomal protein S20"/>
    <property type="match status" value="1"/>
</dbReference>
<accession>A0A1T4W2Z5</accession>
<dbReference type="STRING" id="1121442.SAMN02745702_01525"/>
<evidence type="ECO:0000256" key="8">
    <source>
        <dbReference type="HAMAP-Rule" id="MF_00500"/>
    </source>
</evidence>
<dbReference type="FunFam" id="1.20.58.110:FF:000001">
    <property type="entry name" value="30S ribosomal protein S20"/>
    <property type="match status" value="1"/>
</dbReference>
<dbReference type="Proteomes" id="UP000189733">
    <property type="component" value="Unassembled WGS sequence"/>
</dbReference>
<dbReference type="GO" id="GO:0070181">
    <property type="term" value="F:small ribosomal subunit rRNA binding"/>
    <property type="evidence" value="ECO:0007669"/>
    <property type="project" value="TreeGrafter"/>
</dbReference>
<dbReference type="Pfam" id="PF01649">
    <property type="entry name" value="Ribosomal_S20p"/>
    <property type="match status" value="1"/>
</dbReference>
<protein>
    <recommendedName>
        <fullName evidence="7 8">Small ribosomal subunit protein bS20</fullName>
    </recommendedName>
</protein>
<dbReference type="GO" id="GO:0003735">
    <property type="term" value="F:structural constituent of ribosome"/>
    <property type="evidence" value="ECO:0007669"/>
    <property type="project" value="InterPro"/>
</dbReference>
<dbReference type="NCBIfam" id="TIGR00029">
    <property type="entry name" value="S20"/>
    <property type="match status" value="1"/>
</dbReference>
<dbReference type="HAMAP" id="MF_00500">
    <property type="entry name" value="Ribosomal_bS20"/>
    <property type="match status" value="1"/>
</dbReference>
<name>A0A1T4W2Z5_9BACT</name>
<keyword evidence="5 8" id="KW-0689">Ribosomal protein</keyword>
<dbReference type="GO" id="GO:0006412">
    <property type="term" value="P:translation"/>
    <property type="evidence" value="ECO:0007669"/>
    <property type="project" value="UniProtKB-UniRule"/>
</dbReference>
<organism evidence="10 11">
    <name type="scientific">Desulfobaculum bizertense DSM 18034</name>
    <dbReference type="NCBI Taxonomy" id="1121442"/>
    <lineage>
        <taxon>Bacteria</taxon>
        <taxon>Pseudomonadati</taxon>
        <taxon>Thermodesulfobacteriota</taxon>
        <taxon>Desulfovibrionia</taxon>
        <taxon>Desulfovibrionales</taxon>
        <taxon>Desulfovibrionaceae</taxon>
        <taxon>Desulfobaculum</taxon>
    </lineage>
</organism>
<dbReference type="AlphaFoldDB" id="A0A1T4W2Z5"/>
<comment type="function">
    <text evidence="1 8">Binds directly to 16S ribosomal RNA.</text>
</comment>
<dbReference type="EMBL" id="FUYA01000004">
    <property type="protein sequence ID" value="SKA71630.1"/>
    <property type="molecule type" value="Genomic_DNA"/>
</dbReference>
<evidence type="ECO:0000313" key="10">
    <source>
        <dbReference type="EMBL" id="SKA71630.1"/>
    </source>
</evidence>
<comment type="similarity">
    <text evidence="2 8">Belongs to the bacterial ribosomal protein bS20 family.</text>
</comment>
<evidence type="ECO:0000256" key="9">
    <source>
        <dbReference type="SAM" id="MobiDB-lite"/>
    </source>
</evidence>
<dbReference type="GO" id="GO:0015935">
    <property type="term" value="C:small ribosomal subunit"/>
    <property type="evidence" value="ECO:0007669"/>
    <property type="project" value="TreeGrafter"/>
</dbReference>
<dbReference type="OrthoDB" id="9807974at2"/>
<dbReference type="RefSeq" id="WP_078684805.1">
    <property type="nucleotide sequence ID" value="NZ_FUYA01000004.1"/>
</dbReference>
<dbReference type="PANTHER" id="PTHR33398">
    <property type="entry name" value="30S RIBOSOMAL PROTEIN S20"/>
    <property type="match status" value="1"/>
</dbReference>
<dbReference type="InterPro" id="IPR036510">
    <property type="entry name" value="Ribosomal_bS20_sf"/>
</dbReference>
<evidence type="ECO:0000256" key="3">
    <source>
        <dbReference type="ARBA" id="ARBA00022730"/>
    </source>
</evidence>
<keyword evidence="11" id="KW-1185">Reference proteome</keyword>
<evidence type="ECO:0000256" key="6">
    <source>
        <dbReference type="ARBA" id="ARBA00023274"/>
    </source>
</evidence>
<feature type="region of interest" description="Disordered" evidence="9">
    <location>
        <begin position="1"/>
        <end position="24"/>
    </location>
</feature>
<reference evidence="10 11" key="1">
    <citation type="submission" date="2017-02" db="EMBL/GenBank/DDBJ databases">
        <authorList>
            <person name="Peterson S.W."/>
        </authorList>
    </citation>
    <scope>NUCLEOTIDE SEQUENCE [LARGE SCALE GENOMIC DNA]</scope>
    <source>
        <strain evidence="10 11">DSM 18034</strain>
    </source>
</reference>
<dbReference type="GO" id="GO:0005829">
    <property type="term" value="C:cytosol"/>
    <property type="evidence" value="ECO:0007669"/>
    <property type="project" value="TreeGrafter"/>
</dbReference>
<gene>
    <name evidence="8" type="primary">rpsT</name>
    <name evidence="10" type="ORF">SAMN02745702_01525</name>
</gene>
<dbReference type="Gene3D" id="1.20.58.110">
    <property type="entry name" value="Ribosomal protein S20"/>
    <property type="match status" value="1"/>
</dbReference>
<evidence type="ECO:0000256" key="1">
    <source>
        <dbReference type="ARBA" id="ARBA00003134"/>
    </source>
</evidence>
<feature type="compositionally biased region" description="Basic residues" evidence="9">
    <location>
        <begin position="1"/>
        <end position="19"/>
    </location>
</feature>
<evidence type="ECO:0000256" key="4">
    <source>
        <dbReference type="ARBA" id="ARBA00022884"/>
    </source>
</evidence>
<keyword evidence="3 8" id="KW-0699">rRNA-binding</keyword>
<keyword evidence="4 8" id="KW-0694">RNA-binding</keyword>
<proteinExistence type="inferred from homology"/>
<evidence type="ECO:0000313" key="11">
    <source>
        <dbReference type="Proteomes" id="UP000189733"/>
    </source>
</evidence>
<evidence type="ECO:0000256" key="5">
    <source>
        <dbReference type="ARBA" id="ARBA00022980"/>
    </source>
</evidence>
<dbReference type="PANTHER" id="PTHR33398:SF1">
    <property type="entry name" value="SMALL RIBOSOMAL SUBUNIT PROTEIN BS20C"/>
    <property type="match status" value="1"/>
</dbReference>
<evidence type="ECO:0000256" key="2">
    <source>
        <dbReference type="ARBA" id="ARBA00007634"/>
    </source>
</evidence>
<dbReference type="InterPro" id="IPR002583">
    <property type="entry name" value="Ribosomal_bS20"/>
</dbReference>
<sequence>MANHKSALKRHRQSLKRNARNTAVKTRVKNVVKAVRVAVDTNDKEQAQVALKTATSVLGKAASKNVLHARTASRKISRLTLAVNKMA</sequence>